<evidence type="ECO:0000256" key="3">
    <source>
        <dbReference type="ARBA" id="ARBA00022737"/>
    </source>
</evidence>
<evidence type="ECO:0000313" key="8">
    <source>
        <dbReference type="EMBL" id="KAL0273693.1"/>
    </source>
</evidence>
<sequence length="599" mass="68272">MVWNSVGIVRTFNGEESGIEVEFHDTMFHHSFHRWNQDEYHLADLNRKVLCLASSSKLTGIHLNSWAEEKEWSVEMPENESILALAASGNWICCATELNQLRFYSITGVQRNIVSLSGPVVCMSGYERFLIVVIHIGIGMPDCQNLGYMIFEISDMIIRAITPCQPLPISPKTRLKWLGFTDEGTPCTYDSAGILRLTRDFLHWQVLCDTRVHCKNKSDNYFVVGISERLQTARCILCKGSWYPMTAPCPAVVEIPLKIPLCNPEDETTLQEDSFWRHVFSFPVLKQLSLESDDYRSDYNSWESIMKQTLIKLFRSSYCSNAEMRAVELASLMSEQTLEMAFKIVRGGGRSRFSEKLEKINAKDWEMLSQGRIEGGLPNYSTMLFQNEPETKNEIRNSYSNHQSQGDMFADSQQSYYLGGGSRHTPDTRENNTSENKDSQERLNDTLSSVQTPVNPFRVDRKENQGPKGLDFFDAVDQSKLKPAKPGPIQQEKVLKPKKTKPNSGPKKLNFVQWFNSNKSSLQTQHSGLSDGELTRVAMKIFREQCLSERNQKQKENEAMEVAEDVEPSPEAKKRKTDNEPTKPNPSVSEKLNAFSFTK</sequence>
<feature type="compositionally biased region" description="Basic and acidic residues" evidence="5">
    <location>
        <begin position="548"/>
        <end position="558"/>
    </location>
</feature>
<dbReference type="Pfam" id="PF20946">
    <property type="entry name" value="Ctf4_C"/>
    <property type="match status" value="1"/>
</dbReference>
<feature type="compositionally biased region" description="Acidic residues" evidence="5">
    <location>
        <begin position="559"/>
        <end position="568"/>
    </location>
</feature>
<dbReference type="Pfam" id="PF12341">
    <property type="entry name" value="Mcl1_mid"/>
    <property type="match status" value="1"/>
</dbReference>
<dbReference type="GO" id="GO:0043596">
    <property type="term" value="C:nuclear replication fork"/>
    <property type="evidence" value="ECO:0007669"/>
    <property type="project" value="TreeGrafter"/>
</dbReference>
<evidence type="ECO:0000256" key="5">
    <source>
        <dbReference type="SAM" id="MobiDB-lite"/>
    </source>
</evidence>
<keyword evidence="4" id="KW-0539">Nucleus</keyword>
<protein>
    <recommendedName>
        <fullName evidence="9">Minichromosome loss protein Mcl1 middle region domain-containing protein</fullName>
    </recommendedName>
</protein>
<dbReference type="PANTHER" id="PTHR19932:SF10">
    <property type="entry name" value="WD REPEAT AND HMG-BOX DNA-BINDING PROTEIN 1"/>
    <property type="match status" value="1"/>
</dbReference>
<dbReference type="GO" id="GO:0000278">
    <property type="term" value="P:mitotic cell cycle"/>
    <property type="evidence" value="ECO:0007669"/>
    <property type="project" value="TreeGrafter"/>
</dbReference>
<feature type="domain" description="WDHD1/CFT4 second beta-propeller" evidence="6">
    <location>
        <begin position="1"/>
        <end position="261"/>
    </location>
</feature>
<feature type="compositionally biased region" description="Polar residues" evidence="5">
    <location>
        <begin position="445"/>
        <end position="454"/>
    </location>
</feature>
<evidence type="ECO:0008006" key="9">
    <source>
        <dbReference type="Google" id="ProtNLM"/>
    </source>
</evidence>
<keyword evidence="3" id="KW-0677">Repeat</keyword>
<dbReference type="GO" id="GO:0006281">
    <property type="term" value="P:DNA repair"/>
    <property type="evidence" value="ECO:0007669"/>
    <property type="project" value="TreeGrafter"/>
</dbReference>
<evidence type="ECO:0000259" key="7">
    <source>
        <dbReference type="Pfam" id="PF20946"/>
    </source>
</evidence>
<evidence type="ECO:0000259" key="6">
    <source>
        <dbReference type="Pfam" id="PF12341"/>
    </source>
</evidence>
<accession>A0AAW2HWF4</accession>
<dbReference type="GO" id="GO:0003682">
    <property type="term" value="F:chromatin binding"/>
    <property type="evidence" value="ECO:0007669"/>
    <property type="project" value="TreeGrafter"/>
</dbReference>
<dbReference type="PANTHER" id="PTHR19932">
    <property type="entry name" value="WD REPEAT AND HMG-BOX DNA BINDING PROTEIN"/>
    <property type="match status" value="1"/>
</dbReference>
<feature type="compositionally biased region" description="Basic and acidic residues" evidence="5">
    <location>
        <begin position="424"/>
        <end position="444"/>
    </location>
</feature>
<feature type="region of interest" description="Disordered" evidence="5">
    <location>
        <begin position="548"/>
        <end position="599"/>
    </location>
</feature>
<dbReference type="AlphaFoldDB" id="A0AAW2HWF4"/>
<proteinExistence type="predicted"/>
<dbReference type="InterPro" id="IPR022100">
    <property type="entry name" value="WDHD1/CFT4_beta-prop_2nd"/>
</dbReference>
<feature type="domain" description="WDHD1/CFT4 helical bundle" evidence="7">
    <location>
        <begin position="271"/>
        <end position="362"/>
    </location>
</feature>
<evidence type="ECO:0000256" key="4">
    <source>
        <dbReference type="ARBA" id="ARBA00023242"/>
    </source>
</evidence>
<gene>
    <name evidence="8" type="ORF">PYX00_006314</name>
</gene>
<evidence type="ECO:0000256" key="1">
    <source>
        <dbReference type="ARBA" id="ARBA00004123"/>
    </source>
</evidence>
<dbReference type="GO" id="GO:0006261">
    <property type="term" value="P:DNA-templated DNA replication"/>
    <property type="evidence" value="ECO:0007669"/>
    <property type="project" value="TreeGrafter"/>
</dbReference>
<feature type="compositionally biased region" description="Polar residues" evidence="5">
    <location>
        <begin position="585"/>
        <end position="599"/>
    </location>
</feature>
<comment type="caution">
    <text evidence="8">The sequence shown here is derived from an EMBL/GenBank/DDBJ whole genome shotgun (WGS) entry which is preliminary data.</text>
</comment>
<dbReference type="InterPro" id="IPR048591">
    <property type="entry name" value="WDHD1/CFT4_hel"/>
</dbReference>
<reference evidence="8" key="1">
    <citation type="journal article" date="2024" name="Gigascience">
        <title>Chromosome-level genome of the poultry shaft louse Menopon gallinae provides insight into the host-switching and adaptive evolution of parasitic lice.</title>
        <authorList>
            <person name="Xu Y."/>
            <person name="Ma L."/>
            <person name="Liu S."/>
            <person name="Liang Y."/>
            <person name="Liu Q."/>
            <person name="He Z."/>
            <person name="Tian L."/>
            <person name="Duan Y."/>
            <person name="Cai W."/>
            <person name="Li H."/>
            <person name="Song F."/>
        </authorList>
    </citation>
    <scope>NUCLEOTIDE SEQUENCE</scope>
    <source>
        <strain evidence="8">Cailab_2023a</strain>
    </source>
</reference>
<feature type="region of interest" description="Disordered" evidence="5">
    <location>
        <begin position="413"/>
        <end position="506"/>
    </location>
</feature>
<name>A0AAW2HWF4_9NEOP</name>
<dbReference type="EMBL" id="JARGDH010000003">
    <property type="protein sequence ID" value="KAL0273693.1"/>
    <property type="molecule type" value="Genomic_DNA"/>
</dbReference>
<evidence type="ECO:0000256" key="2">
    <source>
        <dbReference type="ARBA" id="ARBA00022574"/>
    </source>
</evidence>
<comment type="subcellular location">
    <subcellularLocation>
        <location evidence="1">Nucleus</location>
    </subcellularLocation>
</comment>
<organism evidence="8">
    <name type="scientific">Menopon gallinae</name>
    <name type="common">poultry shaft louse</name>
    <dbReference type="NCBI Taxonomy" id="328185"/>
    <lineage>
        <taxon>Eukaryota</taxon>
        <taxon>Metazoa</taxon>
        <taxon>Ecdysozoa</taxon>
        <taxon>Arthropoda</taxon>
        <taxon>Hexapoda</taxon>
        <taxon>Insecta</taxon>
        <taxon>Pterygota</taxon>
        <taxon>Neoptera</taxon>
        <taxon>Paraneoptera</taxon>
        <taxon>Psocodea</taxon>
        <taxon>Troctomorpha</taxon>
        <taxon>Phthiraptera</taxon>
        <taxon>Amblycera</taxon>
        <taxon>Menoponidae</taxon>
        <taxon>Menopon</taxon>
    </lineage>
</organism>
<keyword evidence="2" id="KW-0853">WD repeat</keyword>